<evidence type="ECO:0000313" key="2">
    <source>
        <dbReference type="Proteomes" id="UP001497535"/>
    </source>
</evidence>
<organism evidence="1 2">
    <name type="scientific">Meloidogyne enterolobii</name>
    <name type="common">Root-knot nematode worm</name>
    <name type="synonym">Meloidogyne mayaguensis</name>
    <dbReference type="NCBI Taxonomy" id="390850"/>
    <lineage>
        <taxon>Eukaryota</taxon>
        <taxon>Metazoa</taxon>
        <taxon>Ecdysozoa</taxon>
        <taxon>Nematoda</taxon>
        <taxon>Chromadorea</taxon>
        <taxon>Rhabditida</taxon>
        <taxon>Tylenchina</taxon>
        <taxon>Tylenchomorpha</taxon>
        <taxon>Tylenchoidea</taxon>
        <taxon>Meloidogynidae</taxon>
        <taxon>Meloidogyninae</taxon>
        <taxon>Meloidogyne</taxon>
    </lineage>
</organism>
<gene>
    <name evidence="1" type="ORF">MENTE1834_LOCUS41565</name>
</gene>
<dbReference type="EMBL" id="CAVMJV010000103">
    <property type="protein sequence ID" value="CAK5098280.1"/>
    <property type="molecule type" value="Genomic_DNA"/>
</dbReference>
<dbReference type="Proteomes" id="UP001497535">
    <property type="component" value="Unassembled WGS sequence"/>
</dbReference>
<sequence length="94" mass="10914">MIKKLDDPKFINIVTEEGNLEMLDELGLKMKENKNVEELTDIILSNINQWGKGIYEVNKEKPASDKKEVKKLQVNDEIKETNEVKKLEVITITR</sequence>
<protein>
    <submittedName>
        <fullName evidence="1">Uncharacterized protein</fullName>
    </submittedName>
</protein>
<proteinExistence type="predicted"/>
<evidence type="ECO:0000313" key="1">
    <source>
        <dbReference type="EMBL" id="CAK5098280.1"/>
    </source>
</evidence>
<reference evidence="1" key="1">
    <citation type="submission" date="2023-11" db="EMBL/GenBank/DDBJ databases">
        <authorList>
            <person name="Poullet M."/>
        </authorList>
    </citation>
    <scope>NUCLEOTIDE SEQUENCE</scope>
    <source>
        <strain evidence="1">E1834</strain>
    </source>
</reference>
<comment type="caution">
    <text evidence="1">The sequence shown here is derived from an EMBL/GenBank/DDBJ whole genome shotgun (WGS) entry which is preliminary data.</text>
</comment>
<name>A0ACB1AQS6_MELEN</name>
<accession>A0ACB1AQS6</accession>
<keyword evidence="2" id="KW-1185">Reference proteome</keyword>